<sequence length="238" mass="26921">MLLLIISLVVVVGLIGSFVFSQKQKTTAPTNPNTETTSTYTKEQTPPATETTITLSSDKKSIMENDKVLLKIDHDTIFNWFKNDSQLCEGYNLTSVIDREKFCRNLNSFKSQTRFASIIVSPDKIKIGFSIESDTLTPDKVVGIFLTTDNTVKLLSNYYLGNEFISFSPQSTYFVYKGICWEGLCGLFVKDANTLEDKISLNNPEFLDMRTVDANFINWITDNKITYKLGTETKEVSF</sequence>
<feature type="region of interest" description="Disordered" evidence="1">
    <location>
        <begin position="25"/>
        <end position="52"/>
    </location>
</feature>
<name>A0A2H0TXL2_9BACT</name>
<dbReference type="AlphaFoldDB" id="A0A2H0TXL2"/>
<comment type="caution">
    <text evidence="2">The sequence shown here is derived from an EMBL/GenBank/DDBJ whole genome shotgun (WGS) entry which is preliminary data.</text>
</comment>
<gene>
    <name evidence="2" type="ORF">COU28_04165</name>
</gene>
<dbReference type="Proteomes" id="UP000230852">
    <property type="component" value="Unassembled WGS sequence"/>
</dbReference>
<proteinExistence type="predicted"/>
<accession>A0A2H0TXL2</accession>
<feature type="compositionally biased region" description="Low complexity" evidence="1">
    <location>
        <begin position="25"/>
        <end position="47"/>
    </location>
</feature>
<evidence type="ECO:0000313" key="2">
    <source>
        <dbReference type="EMBL" id="PIR77976.1"/>
    </source>
</evidence>
<reference evidence="3" key="1">
    <citation type="submission" date="2017-09" db="EMBL/GenBank/DDBJ databases">
        <title>Depth-based differentiation of microbial function through sediment-hosted aquifers and enrichment of novel symbionts in the deep terrestrial subsurface.</title>
        <authorList>
            <person name="Probst A.J."/>
            <person name="Ladd B."/>
            <person name="Jarett J.K."/>
            <person name="Geller-Mcgrath D.E."/>
            <person name="Sieber C.M.K."/>
            <person name="Emerson J.B."/>
            <person name="Anantharaman K."/>
            <person name="Thomas B.C."/>
            <person name="Malmstrom R."/>
            <person name="Stieglmeier M."/>
            <person name="Klingl A."/>
            <person name="Woyke T."/>
            <person name="Ryan C.M."/>
            <person name="Banfield J.F."/>
        </authorList>
    </citation>
    <scope>NUCLEOTIDE SEQUENCE [LARGE SCALE GENOMIC DNA]</scope>
</reference>
<dbReference type="EMBL" id="PFBU01000078">
    <property type="protein sequence ID" value="PIR77976.1"/>
    <property type="molecule type" value="Genomic_DNA"/>
</dbReference>
<protein>
    <submittedName>
        <fullName evidence="2">Uncharacterized protein</fullName>
    </submittedName>
</protein>
<organism evidence="2 3">
    <name type="scientific">Candidatus Magasanikbacteria bacterium CG10_big_fil_rev_8_21_14_0_10_36_16</name>
    <dbReference type="NCBI Taxonomy" id="1974645"/>
    <lineage>
        <taxon>Bacteria</taxon>
        <taxon>Candidatus Magasanikiibacteriota</taxon>
    </lineage>
</organism>
<evidence type="ECO:0000313" key="3">
    <source>
        <dbReference type="Proteomes" id="UP000230852"/>
    </source>
</evidence>
<evidence type="ECO:0000256" key="1">
    <source>
        <dbReference type="SAM" id="MobiDB-lite"/>
    </source>
</evidence>